<dbReference type="PRINTS" id="PR00412">
    <property type="entry name" value="EPOXHYDRLASE"/>
</dbReference>
<dbReference type="SUPFAM" id="SSF53474">
    <property type="entry name" value="alpha/beta-Hydrolases"/>
    <property type="match status" value="1"/>
</dbReference>
<dbReference type="Proteomes" id="UP000516052">
    <property type="component" value="Chromosome"/>
</dbReference>
<evidence type="ECO:0000259" key="3">
    <source>
        <dbReference type="Pfam" id="PF00561"/>
    </source>
</evidence>
<proteinExistence type="predicted"/>
<dbReference type="EMBL" id="CP060828">
    <property type="protein sequence ID" value="QNP74120.1"/>
    <property type="molecule type" value="Genomic_DNA"/>
</dbReference>
<dbReference type="PANTHER" id="PTHR43798:SF31">
    <property type="entry name" value="AB HYDROLASE SUPERFAMILY PROTEIN YCLE"/>
    <property type="match status" value="1"/>
</dbReference>
<dbReference type="PANTHER" id="PTHR43798">
    <property type="entry name" value="MONOACYLGLYCEROL LIPASE"/>
    <property type="match status" value="1"/>
</dbReference>
<dbReference type="InterPro" id="IPR029058">
    <property type="entry name" value="AB_hydrolase_fold"/>
</dbReference>
<dbReference type="InterPro" id="IPR050266">
    <property type="entry name" value="AB_hydrolase_sf"/>
</dbReference>
<dbReference type="GO" id="GO:0016787">
    <property type="term" value="F:hydrolase activity"/>
    <property type="evidence" value="ECO:0007669"/>
    <property type="project" value="UniProtKB-KW"/>
</dbReference>
<reference evidence="4 5" key="1">
    <citation type="submission" date="2020-08" db="EMBL/GenBank/DDBJ databases">
        <title>A novel species.</title>
        <authorList>
            <person name="Gao J."/>
        </authorList>
    </citation>
    <scope>NUCLEOTIDE SEQUENCE [LARGE SCALE GENOMIC DNA]</scope>
    <source>
        <strain evidence="4 5">CRXT-G-22</strain>
    </source>
</reference>
<dbReference type="Pfam" id="PF00561">
    <property type="entry name" value="Abhydrolase_1"/>
    <property type="match status" value="1"/>
</dbReference>
<gene>
    <name evidence="4" type="ORF">IAG44_34800</name>
</gene>
<dbReference type="InterPro" id="IPR000639">
    <property type="entry name" value="Epox_hydrolase-like"/>
</dbReference>
<keyword evidence="5" id="KW-1185">Reference proteome</keyword>
<sequence length="312" mass="33068">MAHSVEELAVPAGDGLALHVEVDAGSPGEPTLVFVTGFNTTLAYWDNQRRALADVGRLVFYDHRGHGRSQDSTLKNATVAQTARDLASVIDAAAPTGPVIIVAHCMGGLALCALAQQQPHLFGSRITGVVLLDTIAARWLQAVTGLPVPTPVARPVVRLLLALTLRLSTATKRNDSAPVPAAEKPKGQGTPATRPRTLRTRVRTARRIVSSMPRDSLLALLADISVCDYTDGLPVLGTLPVLVLSGERDRFMSPRQKAATAAAIPGARFEGIPGAGHFSSVHQPEQVERHVRDFVRHVTTPDAPMAGSGAVR</sequence>
<organism evidence="4 5">
    <name type="scientific">Streptomyces roseirectus</name>
    <dbReference type="NCBI Taxonomy" id="2768066"/>
    <lineage>
        <taxon>Bacteria</taxon>
        <taxon>Bacillati</taxon>
        <taxon>Actinomycetota</taxon>
        <taxon>Actinomycetes</taxon>
        <taxon>Kitasatosporales</taxon>
        <taxon>Streptomycetaceae</taxon>
        <taxon>Streptomyces</taxon>
    </lineage>
</organism>
<dbReference type="GO" id="GO:0016020">
    <property type="term" value="C:membrane"/>
    <property type="evidence" value="ECO:0007669"/>
    <property type="project" value="TreeGrafter"/>
</dbReference>
<dbReference type="Gene3D" id="3.40.50.1820">
    <property type="entry name" value="alpha/beta hydrolase"/>
    <property type="match status" value="1"/>
</dbReference>
<dbReference type="RefSeq" id="WP_187751046.1">
    <property type="nucleotide sequence ID" value="NZ_CP060828.1"/>
</dbReference>
<feature type="domain" description="AB hydrolase-1" evidence="3">
    <location>
        <begin position="30"/>
        <end position="280"/>
    </location>
</feature>
<feature type="region of interest" description="Disordered" evidence="2">
    <location>
        <begin position="173"/>
        <end position="198"/>
    </location>
</feature>
<dbReference type="InterPro" id="IPR000073">
    <property type="entry name" value="AB_hydrolase_1"/>
</dbReference>
<evidence type="ECO:0000256" key="2">
    <source>
        <dbReference type="SAM" id="MobiDB-lite"/>
    </source>
</evidence>
<protein>
    <submittedName>
        <fullName evidence="4">Alpha/beta hydrolase</fullName>
    </submittedName>
</protein>
<name>A0A7H0IMV4_9ACTN</name>
<evidence type="ECO:0000313" key="5">
    <source>
        <dbReference type="Proteomes" id="UP000516052"/>
    </source>
</evidence>
<dbReference type="KEGG" id="sroi:IAG44_34800"/>
<evidence type="ECO:0000313" key="4">
    <source>
        <dbReference type="EMBL" id="QNP74120.1"/>
    </source>
</evidence>
<keyword evidence="1 4" id="KW-0378">Hydrolase</keyword>
<dbReference type="AlphaFoldDB" id="A0A7H0IMV4"/>
<evidence type="ECO:0000256" key="1">
    <source>
        <dbReference type="ARBA" id="ARBA00022801"/>
    </source>
</evidence>
<accession>A0A7H0IMV4</accession>